<comment type="subcellular location">
    <subcellularLocation>
        <location evidence="1">Membrane</location>
        <topology evidence="1">Single-pass membrane protein</topology>
    </subcellularLocation>
</comment>
<name>A0A0T5NPI5_9RHOB</name>
<organism evidence="6 7">
    <name type="scientific">Roseovarius atlanticus</name>
    <dbReference type="NCBI Taxonomy" id="1641875"/>
    <lineage>
        <taxon>Bacteria</taxon>
        <taxon>Pseudomonadati</taxon>
        <taxon>Pseudomonadota</taxon>
        <taxon>Alphaproteobacteria</taxon>
        <taxon>Rhodobacterales</taxon>
        <taxon>Roseobacteraceae</taxon>
        <taxon>Roseovarius</taxon>
    </lineage>
</organism>
<keyword evidence="7" id="KW-1185">Reference proteome</keyword>
<evidence type="ECO:0000256" key="4">
    <source>
        <dbReference type="ARBA" id="ARBA00023136"/>
    </source>
</evidence>
<dbReference type="GO" id="GO:0009306">
    <property type="term" value="P:protein secretion"/>
    <property type="evidence" value="ECO:0007669"/>
    <property type="project" value="InterPro"/>
</dbReference>
<dbReference type="Proteomes" id="UP000051295">
    <property type="component" value="Unassembled WGS sequence"/>
</dbReference>
<proteinExistence type="predicted"/>
<reference evidence="6 7" key="1">
    <citation type="submission" date="2015-04" db="EMBL/GenBank/DDBJ databases">
        <title>The draft genome sequence of Roseovarius sp.R12b.</title>
        <authorList>
            <person name="Li G."/>
            <person name="Lai Q."/>
            <person name="Shao Z."/>
            <person name="Yan P."/>
        </authorList>
    </citation>
    <scope>NUCLEOTIDE SEQUENCE [LARGE SCALE GENOMIC DNA]</scope>
    <source>
        <strain evidence="6 7">R12B</strain>
    </source>
</reference>
<feature type="domain" description="Translocation and assembly module TamB C-terminal" evidence="5">
    <location>
        <begin position="1053"/>
        <end position="1400"/>
    </location>
</feature>
<evidence type="ECO:0000259" key="5">
    <source>
        <dbReference type="Pfam" id="PF04357"/>
    </source>
</evidence>
<keyword evidence="4" id="KW-0472">Membrane</keyword>
<keyword evidence="2" id="KW-0812">Transmembrane</keyword>
<evidence type="ECO:0000256" key="3">
    <source>
        <dbReference type="ARBA" id="ARBA00022989"/>
    </source>
</evidence>
<dbReference type="GO" id="GO:0097347">
    <property type="term" value="C:TAM protein secretion complex"/>
    <property type="evidence" value="ECO:0007669"/>
    <property type="project" value="TreeGrafter"/>
</dbReference>
<dbReference type="PATRIC" id="fig|1641875.4.peg.2386"/>
<evidence type="ECO:0000256" key="1">
    <source>
        <dbReference type="ARBA" id="ARBA00004167"/>
    </source>
</evidence>
<protein>
    <recommendedName>
        <fullName evidence="5">Translocation and assembly module TamB C-terminal domain-containing protein</fullName>
    </recommendedName>
</protein>
<dbReference type="GO" id="GO:0005886">
    <property type="term" value="C:plasma membrane"/>
    <property type="evidence" value="ECO:0007669"/>
    <property type="project" value="InterPro"/>
</dbReference>
<dbReference type="InterPro" id="IPR007452">
    <property type="entry name" value="TamB_C"/>
</dbReference>
<evidence type="ECO:0000256" key="2">
    <source>
        <dbReference type="ARBA" id="ARBA00022692"/>
    </source>
</evidence>
<dbReference type="STRING" id="1641875.XM53_19265"/>
<evidence type="ECO:0000313" key="6">
    <source>
        <dbReference type="EMBL" id="KRS10901.1"/>
    </source>
</evidence>
<evidence type="ECO:0000313" key="7">
    <source>
        <dbReference type="Proteomes" id="UP000051295"/>
    </source>
</evidence>
<accession>A0A0T5NPI5</accession>
<dbReference type="Pfam" id="PF04357">
    <property type="entry name" value="TamB"/>
    <property type="match status" value="1"/>
</dbReference>
<sequence>MLAQDQEEEDKSFIEDWLQENLSGAGRDVTVTGFRGALSSNATLEQMTIADENGVWLTLRDASLVWSRSALLRGRLEVDELTAAEVILERLPAGGDTFSTDDAEATQFSLPELPVSVNVELVQIENVELGESVLGEPARLSLEGSVNLADGQGAANLSIQRLDREDSLTFEGSFANESRVLALDLDFQEGPEGIVSTLLGIPETPALRLQVTGEAPLSDYQARIVLSSDGQERFGGTVNVGAIDGDDTQGYTFAADLDGDLRPLFEEQFQPFFGEATSLAVSGQTEATGRLVLDELAIESEALELQGNLALSASGWPETLQLQGRIGSDDGELVRLPISGAPTTLQNARLTASFDAAQDDAWQADVQIVDLVQENGLQLDRATLSGTGQITDAPGRSFSGDLTFDAEGLEHSDPALAEAIGTDAAGSVTIAWQQDQPLVIEALDVESGNVTLTANGELENLEDGFPFTGSATLNAADLSRFAAISNQDISGAANATLEGTGTLLGGSFDIELQAETNDLAIGQPRLDPLMTGQGTLSLAARRDTTGTVLERLTIQTQALAANASGRLDSDDGQLDIEARLQNVSQVEPTLSGPATLTTSIDWSTGDALNISALEATLAEATLTGSGAVFPEDPNLPAEGKVTLAAQDLSRFAQLAGRDLAGAATVVLEGSGRIRGGAFDIVLDAETNDVEIGEPRVDALMDGAGTVSIAAQRDTDGTVLERFSVRTPALEADASGRLDSNDGEVTLKAAIADLARIEPRMSGPATLDTAATWEKGGAVTISRLEASGAGTTLSATGAAFPEDALLPVEGQMTLNASDLSRLAPLLNRPLTGTIDMTLEGRGQVRGRTLDITTDIDGSNLRTGIAQVDQLIAGSIDARASVALGEDAPGIRYIDIQTPRVTVDAQGSGPGAPVNLSARLADLGIFVPAFPGAVSANGTVTIVDRAGEQIRLSLDATGPGGINARVNGSINGYGNSLDLDVNGSAPLALANPFLAPRSIVGLANFDLSVNGPPALNSLSGVINVSNGRFALPSLSTAITGITGAVRLASGRAETDITASMGTGGNFRVRGPITLSAPFNANLEAVLNDLVVTDPDLYTTTLSGQVGINGPLTGGATIGGTVNLGRTELRVPSGSGSRTPGDIPEITHIGEPADVRRTRARAGIIGQDSGGTPVAFPLDLTINAPNRIFVRGRGLDAELGGRVRLQGTTADVVPSGLFELIRGRLDILGRRIELTEGVIDLRGALDPYLRFVAETENDGILVRTIIEGLASSPSVSFESVPDLPQDEAVARLLFGRGLEDISAFQAAQLVAAAATLSGQRSGGLDIRGALGLSDLDVSTSEDGATQVTAGAYLSENLYSEVTADSEGNQEINLNLDIGRNLTVKGSTSTTGNTGVGIFFEKDY</sequence>
<dbReference type="PANTHER" id="PTHR36985">
    <property type="entry name" value="TRANSLOCATION AND ASSEMBLY MODULE SUBUNIT TAMB"/>
    <property type="match status" value="1"/>
</dbReference>
<dbReference type="EMBL" id="LAXJ01000026">
    <property type="protein sequence ID" value="KRS10901.1"/>
    <property type="molecule type" value="Genomic_DNA"/>
</dbReference>
<comment type="caution">
    <text evidence="6">The sequence shown here is derived from an EMBL/GenBank/DDBJ whole genome shotgun (WGS) entry which is preliminary data.</text>
</comment>
<dbReference type="PANTHER" id="PTHR36985:SF1">
    <property type="entry name" value="TRANSLOCATION AND ASSEMBLY MODULE SUBUNIT TAMB"/>
    <property type="match status" value="1"/>
</dbReference>
<keyword evidence="3" id="KW-1133">Transmembrane helix</keyword>
<gene>
    <name evidence="6" type="ORF">XM53_19265</name>
</gene>